<accession>A0A4R5CDY1</accession>
<gene>
    <name evidence="1" type="ORF">E1269_28960</name>
</gene>
<feature type="non-terminal residue" evidence="1">
    <location>
        <position position="1"/>
    </location>
</feature>
<organism evidence="1 2">
    <name type="scientific">Jiangella asiatica</name>
    <dbReference type="NCBI Taxonomy" id="2530372"/>
    <lineage>
        <taxon>Bacteria</taxon>
        <taxon>Bacillati</taxon>
        <taxon>Actinomycetota</taxon>
        <taxon>Actinomycetes</taxon>
        <taxon>Jiangellales</taxon>
        <taxon>Jiangellaceae</taxon>
        <taxon>Jiangella</taxon>
    </lineage>
</organism>
<sequence length="181" mass="19238">AYLDSHSFDLDAAAAMLDAAGGPRQAVAGVGDEPGAIEILQIIQADLDKIGFELTIEPMEQTRFLDALIASELQCAIGAQPNNLQSPSLISRPRQMLASADNVIMRDAVPDAYIQAVAAARTAVTPQAQEAAYAQLNEVLVDEAWAVGVATRPSLFALDEQVDGLTTDPRDWIVLADTQHA</sequence>
<comment type="caution">
    <text evidence="1">The sequence shown here is derived from an EMBL/GenBank/DDBJ whole genome shotgun (WGS) entry which is preliminary data.</text>
</comment>
<keyword evidence="2" id="KW-1185">Reference proteome</keyword>
<evidence type="ECO:0000313" key="2">
    <source>
        <dbReference type="Proteomes" id="UP000294739"/>
    </source>
</evidence>
<reference evidence="1 2" key="1">
    <citation type="submission" date="2019-03" db="EMBL/GenBank/DDBJ databases">
        <title>Draft genome sequences of novel Actinobacteria.</title>
        <authorList>
            <person name="Sahin N."/>
            <person name="Ay H."/>
            <person name="Saygin H."/>
        </authorList>
    </citation>
    <scope>NUCLEOTIDE SEQUENCE [LARGE SCALE GENOMIC DNA]</scope>
    <source>
        <strain evidence="1 2">5K138</strain>
    </source>
</reference>
<dbReference type="InParanoid" id="A0A4R5CDY1"/>
<dbReference type="Gene3D" id="3.40.190.10">
    <property type="entry name" value="Periplasmic binding protein-like II"/>
    <property type="match status" value="1"/>
</dbReference>
<proteinExistence type="predicted"/>
<dbReference type="SUPFAM" id="SSF53850">
    <property type="entry name" value="Periplasmic binding protein-like II"/>
    <property type="match status" value="1"/>
</dbReference>
<protein>
    <submittedName>
        <fullName evidence="1">ABC transporter substrate-binding protein</fullName>
    </submittedName>
</protein>
<dbReference type="Gene3D" id="3.10.105.10">
    <property type="entry name" value="Dipeptide-binding Protein, Domain 3"/>
    <property type="match status" value="1"/>
</dbReference>
<dbReference type="EMBL" id="SMKZ01000068">
    <property type="protein sequence ID" value="TDD98268.1"/>
    <property type="molecule type" value="Genomic_DNA"/>
</dbReference>
<evidence type="ECO:0000313" key="1">
    <source>
        <dbReference type="EMBL" id="TDD98268.1"/>
    </source>
</evidence>
<name>A0A4R5CDY1_9ACTN</name>
<dbReference type="Proteomes" id="UP000294739">
    <property type="component" value="Unassembled WGS sequence"/>
</dbReference>
<dbReference type="AlphaFoldDB" id="A0A4R5CDY1"/>